<dbReference type="AlphaFoldDB" id="A0A7C3ZVY9"/>
<evidence type="ECO:0000256" key="1">
    <source>
        <dbReference type="ARBA" id="ARBA00004651"/>
    </source>
</evidence>
<proteinExistence type="inferred from homology"/>
<evidence type="ECO:0000256" key="8">
    <source>
        <dbReference type="RuleBase" id="RU004057"/>
    </source>
</evidence>
<evidence type="ECO:0000259" key="11">
    <source>
        <dbReference type="Pfam" id="PF01618"/>
    </source>
</evidence>
<evidence type="ECO:0000256" key="9">
    <source>
        <dbReference type="SAM" id="MobiDB-lite"/>
    </source>
</evidence>
<evidence type="ECO:0000256" key="6">
    <source>
        <dbReference type="ARBA" id="ARBA00022989"/>
    </source>
</evidence>
<evidence type="ECO:0000256" key="3">
    <source>
        <dbReference type="ARBA" id="ARBA00022475"/>
    </source>
</evidence>
<feature type="transmembrane region" description="Helical" evidence="10">
    <location>
        <begin position="145"/>
        <end position="166"/>
    </location>
</feature>
<keyword evidence="2 8" id="KW-0813">Transport</keyword>
<name>A0A7C3ZVY9_9CYAN</name>
<comment type="subcellular location">
    <subcellularLocation>
        <location evidence="1">Cell membrane</location>
        <topology evidence="1">Multi-pass membrane protein</topology>
    </subcellularLocation>
    <subcellularLocation>
        <location evidence="8">Membrane</location>
        <topology evidence="8">Multi-pass membrane protein</topology>
    </subcellularLocation>
</comment>
<dbReference type="InterPro" id="IPR002898">
    <property type="entry name" value="MotA_ExbB_proton_chnl"/>
</dbReference>
<comment type="similarity">
    <text evidence="8">Belongs to the exbB/tolQ family.</text>
</comment>
<keyword evidence="4 10" id="KW-0812">Transmembrane</keyword>
<organism evidence="12">
    <name type="scientific">Planktothricoides sp. SpSt-374</name>
    <dbReference type="NCBI Taxonomy" id="2282167"/>
    <lineage>
        <taxon>Bacteria</taxon>
        <taxon>Bacillati</taxon>
        <taxon>Cyanobacteriota</taxon>
        <taxon>Cyanophyceae</taxon>
        <taxon>Oscillatoriophycideae</taxon>
        <taxon>Oscillatoriales</taxon>
        <taxon>Oscillatoriaceae</taxon>
        <taxon>Planktothricoides</taxon>
    </lineage>
</organism>
<comment type="caution">
    <text evidence="12">The sequence shown here is derived from an EMBL/GenBank/DDBJ whole genome shotgun (WGS) entry which is preliminary data.</text>
</comment>
<keyword evidence="7 10" id="KW-0472">Membrane</keyword>
<dbReference type="GO" id="GO:0017038">
    <property type="term" value="P:protein import"/>
    <property type="evidence" value="ECO:0007669"/>
    <property type="project" value="TreeGrafter"/>
</dbReference>
<keyword evidence="5 8" id="KW-0653">Protein transport</keyword>
<feature type="compositionally biased region" description="Polar residues" evidence="9">
    <location>
        <begin position="224"/>
        <end position="262"/>
    </location>
</feature>
<evidence type="ECO:0000256" key="4">
    <source>
        <dbReference type="ARBA" id="ARBA00022692"/>
    </source>
</evidence>
<dbReference type="GO" id="GO:0005886">
    <property type="term" value="C:plasma membrane"/>
    <property type="evidence" value="ECO:0007669"/>
    <property type="project" value="UniProtKB-SubCell"/>
</dbReference>
<feature type="region of interest" description="Disordered" evidence="9">
    <location>
        <begin position="198"/>
        <end position="262"/>
    </location>
</feature>
<protein>
    <submittedName>
        <fullName evidence="12">MotA/TolQ/ExbB proton channel family protein</fullName>
    </submittedName>
</protein>
<feature type="compositionally biased region" description="Pro residues" evidence="9">
    <location>
        <begin position="199"/>
        <end position="217"/>
    </location>
</feature>
<evidence type="ECO:0000256" key="10">
    <source>
        <dbReference type="SAM" id="Phobius"/>
    </source>
</evidence>
<dbReference type="PANTHER" id="PTHR30625:SF15">
    <property type="entry name" value="BIOPOLYMER TRANSPORT PROTEIN EXBB"/>
    <property type="match status" value="1"/>
</dbReference>
<sequence length="262" mass="28899">MWPLLFLSILSLATILERMVFWTSVTLKEKELVNRVLEAARYDWRVAHEIARQASKQPVGRFLYAPLRLQNPDPEVFKLALEAAADNELTSMRRGEKVLEAVIALAPLLGLLGTVLGLIKSLGSITLGDIGTDASREVTTGIGEALITTATGLIIAIFTAAFYRMFQGFLFSQIKMFRKCGNELELLYRQYWPYAPKTSPTPPEPTPDTPAETPPYPSYREPNPQDSAINGASPTQSPPDAQTQLPEDQEPPSNIGPSTTIQ</sequence>
<feature type="transmembrane region" description="Helical" evidence="10">
    <location>
        <begin position="98"/>
        <end position="119"/>
    </location>
</feature>
<evidence type="ECO:0000256" key="2">
    <source>
        <dbReference type="ARBA" id="ARBA00022448"/>
    </source>
</evidence>
<feature type="domain" description="MotA/TolQ/ExbB proton channel" evidence="11">
    <location>
        <begin position="55"/>
        <end position="177"/>
    </location>
</feature>
<evidence type="ECO:0000256" key="7">
    <source>
        <dbReference type="ARBA" id="ARBA00023136"/>
    </source>
</evidence>
<evidence type="ECO:0000256" key="5">
    <source>
        <dbReference type="ARBA" id="ARBA00022927"/>
    </source>
</evidence>
<dbReference type="InterPro" id="IPR050790">
    <property type="entry name" value="ExbB/TolQ_transport"/>
</dbReference>
<dbReference type="Pfam" id="PF01618">
    <property type="entry name" value="MotA_ExbB"/>
    <property type="match status" value="1"/>
</dbReference>
<evidence type="ECO:0000313" key="12">
    <source>
        <dbReference type="EMBL" id="HGG01129.1"/>
    </source>
</evidence>
<dbReference type="PANTHER" id="PTHR30625">
    <property type="entry name" value="PROTEIN TOLQ"/>
    <property type="match status" value="1"/>
</dbReference>
<reference evidence="12" key="1">
    <citation type="journal article" date="2020" name="mSystems">
        <title>Genome- and Community-Level Interaction Insights into Carbon Utilization and Element Cycling Functions of Hydrothermarchaeota in Hydrothermal Sediment.</title>
        <authorList>
            <person name="Zhou Z."/>
            <person name="Liu Y."/>
            <person name="Xu W."/>
            <person name="Pan J."/>
            <person name="Luo Z.H."/>
            <person name="Li M."/>
        </authorList>
    </citation>
    <scope>NUCLEOTIDE SEQUENCE [LARGE SCALE GENOMIC DNA]</scope>
    <source>
        <strain evidence="12">SpSt-374</strain>
    </source>
</reference>
<dbReference type="EMBL" id="DSPX01000107">
    <property type="protein sequence ID" value="HGG01129.1"/>
    <property type="molecule type" value="Genomic_DNA"/>
</dbReference>
<keyword evidence="6 10" id="KW-1133">Transmembrane helix</keyword>
<accession>A0A7C3ZVY9</accession>
<gene>
    <name evidence="12" type="ORF">ENR15_10895</name>
</gene>
<keyword evidence="3" id="KW-1003">Cell membrane</keyword>